<dbReference type="EMBL" id="JARBHB010000004">
    <property type="protein sequence ID" value="KAJ8886936.1"/>
    <property type="molecule type" value="Genomic_DNA"/>
</dbReference>
<accession>A0ABQ9HRC9</accession>
<keyword evidence="2" id="KW-1185">Reference proteome</keyword>
<evidence type="ECO:0000313" key="2">
    <source>
        <dbReference type="Proteomes" id="UP001159363"/>
    </source>
</evidence>
<evidence type="ECO:0000313" key="1">
    <source>
        <dbReference type="EMBL" id="KAJ8886936.1"/>
    </source>
</evidence>
<comment type="caution">
    <text evidence="1">The sequence shown here is derived from an EMBL/GenBank/DDBJ whole genome shotgun (WGS) entry which is preliminary data.</text>
</comment>
<organism evidence="1 2">
    <name type="scientific">Dryococelus australis</name>
    <dbReference type="NCBI Taxonomy" id="614101"/>
    <lineage>
        <taxon>Eukaryota</taxon>
        <taxon>Metazoa</taxon>
        <taxon>Ecdysozoa</taxon>
        <taxon>Arthropoda</taxon>
        <taxon>Hexapoda</taxon>
        <taxon>Insecta</taxon>
        <taxon>Pterygota</taxon>
        <taxon>Neoptera</taxon>
        <taxon>Polyneoptera</taxon>
        <taxon>Phasmatodea</taxon>
        <taxon>Verophasmatodea</taxon>
        <taxon>Anareolatae</taxon>
        <taxon>Phasmatidae</taxon>
        <taxon>Eurycanthinae</taxon>
        <taxon>Dryococelus</taxon>
    </lineage>
</organism>
<gene>
    <name evidence="1" type="ORF">PR048_013150</name>
</gene>
<proteinExistence type="predicted"/>
<name>A0ABQ9HRC9_9NEOP</name>
<protein>
    <submittedName>
        <fullName evidence="1">Uncharacterized protein</fullName>
    </submittedName>
</protein>
<reference evidence="1 2" key="1">
    <citation type="submission" date="2023-02" db="EMBL/GenBank/DDBJ databases">
        <title>LHISI_Scaffold_Assembly.</title>
        <authorList>
            <person name="Stuart O.P."/>
            <person name="Cleave R."/>
            <person name="Magrath M.J.L."/>
            <person name="Mikheyev A.S."/>
        </authorList>
    </citation>
    <scope>NUCLEOTIDE SEQUENCE [LARGE SCALE GENOMIC DNA]</scope>
    <source>
        <strain evidence="1">Daus_M_001</strain>
        <tissue evidence="1">Leg muscle</tissue>
    </source>
</reference>
<sequence>MFADKCQHNATNYRFCENRRQIKWARIMKKNQAANQTAENGESRKAHTRTIGAYYVWKREWKGNYQQRNRHRSQVGLHHNKLADF</sequence>
<dbReference type="Proteomes" id="UP001159363">
    <property type="component" value="Chromosome X"/>
</dbReference>